<keyword evidence="1" id="KW-1133">Transmembrane helix</keyword>
<dbReference type="PANTHER" id="PTHR34978">
    <property type="entry name" value="POSSIBLE SENSOR-TRANSDUCER PROTEIN BLAR"/>
    <property type="match status" value="1"/>
</dbReference>
<dbReference type="Pfam" id="PF05569">
    <property type="entry name" value="Peptidase_M56"/>
    <property type="match status" value="1"/>
</dbReference>
<feature type="transmembrane region" description="Helical" evidence="1">
    <location>
        <begin position="12"/>
        <end position="32"/>
    </location>
</feature>
<dbReference type="AlphaFoldDB" id="A0A5C6AFT9"/>
<evidence type="ECO:0000259" key="2">
    <source>
        <dbReference type="Pfam" id="PF05569"/>
    </source>
</evidence>
<feature type="transmembrane region" description="Helical" evidence="1">
    <location>
        <begin position="44"/>
        <end position="62"/>
    </location>
</feature>
<reference evidence="3 4" key="1">
    <citation type="submission" date="2019-02" db="EMBL/GenBank/DDBJ databases">
        <title>Deep-cultivation of Planctomycetes and their phenomic and genomic characterization uncovers novel biology.</title>
        <authorList>
            <person name="Wiegand S."/>
            <person name="Jogler M."/>
            <person name="Boedeker C."/>
            <person name="Pinto D."/>
            <person name="Vollmers J."/>
            <person name="Rivas-Marin E."/>
            <person name="Kohn T."/>
            <person name="Peeters S.H."/>
            <person name="Heuer A."/>
            <person name="Rast P."/>
            <person name="Oberbeckmann S."/>
            <person name="Bunk B."/>
            <person name="Jeske O."/>
            <person name="Meyerdierks A."/>
            <person name="Storesund J.E."/>
            <person name="Kallscheuer N."/>
            <person name="Luecker S."/>
            <person name="Lage O.M."/>
            <person name="Pohl T."/>
            <person name="Merkel B.J."/>
            <person name="Hornburger P."/>
            <person name="Mueller R.-W."/>
            <person name="Bruemmer F."/>
            <person name="Labrenz M."/>
            <person name="Spormann A.M."/>
            <person name="Op Den Camp H."/>
            <person name="Overmann J."/>
            <person name="Amann R."/>
            <person name="Jetten M.S.M."/>
            <person name="Mascher T."/>
            <person name="Medema M.H."/>
            <person name="Devos D.P."/>
            <person name="Kaster A.-K."/>
            <person name="Ovreas L."/>
            <person name="Rohde M."/>
            <person name="Galperin M.Y."/>
            <person name="Jogler C."/>
        </authorList>
    </citation>
    <scope>NUCLEOTIDE SEQUENCE [LARGE SCALE GENOMIC DNA]</scope>
    <source>
        <strain evidence="3 4">Pla52n</strain>
    </source>
</reference>
<proteinExistence type="predicted"/>
<keyword evidence="1" id="KW-0472">Membrane</keyword>
<dbReference type="CDD" id="cd07341">
    <property type="entry name" value="M56_BlaR1_MecR1_like"/>
    <property type="match status" value="1"/>
</dbReference>
<dbReference type="OrthoDB" id="9770467at2"/>
<dbReference type="Proteomes" id="UP000320176">
    <property type="component" value="Unassembled WGS sequence"/>
</dbReference>
<feature type="transmembrane region" description="Helical" evidence="1">
    <location>
        <begin position="353"/>
        <end position="372"/>
    </location>
</feature>
<organism evidence="3 4">
    <name type="scientific">Stieleria varia</name>
    <dbReference type="NCBI Taxonomy" id="2528005"/>
    <lineage>
        <taxon>Bacteria</taxon>
        <taxon>Pseudomonadati</taxon>
        <taxon>Planctomycetota</taxon>
        <taxon>Planctomycetia</taxon>
        <taxon>Pirellulales</taxon>
        <taxon>Pirellulaceae</taxon>
        <taxon>Stieleria</taxon>
    </lineage>
</organism>
<name>A0A5C6AFT9_9BACT</name>
<dbReference type="PANTHER" id="PTHR34978:SF3">
    <property type="entry name" value="SLR0241 PROTEIN"/>
    <property type="match status" value="1"/>
</dbReference>
<sequence precursor="true">MSEPVAAFSLHSPLIVTTMMLASCGLVVAWILRTFQIRSLRLRSVLITGVLLQGAMFARIPIHLGLWESNSAGHVDVVLDESSLPSSSLGGLPNQASSFDACVGEMANGEAVRSAENGSALGLLGNGDVAVLGRWFAAMEWQRITTVLWFVWAVGVLLLVTRTIFTYLRMLHHVRRLPLADQKWQRDWRTVLRTHGVASRVCPVLQSESVGPMLVRLPDQYALVIPRAFWERLTDIQRQAVMTHEAQHLSRRDVWRQLAARFIATIHWFNPVAWWAVRRLDQTAELACDRAVAQRGNEYSAGFAGALLMLVSDMPAQNVHQVACTAMATPPLTRRITDLLHPSGHKDSVMKSLALLLLSVVVVMASCIQFRLTAADTTTQDSRAEVGSGDALPVIDDAELAELVTLFRSLDDSDGASKQLLALTESTGGKLALSGYIDQLRGDAMRSIKDRAIEVYGEAMFEKSPEGLRLRDQGKADKWTNAARRLDESVRGIQAAASETVKQLDDSSNAGVLLKRFLSDKEASIALLLFEMDSGGDPVAAFINKALTKILVQRGDGQYQVIASAKAEAEKEAAKFETAALIAKRLKKQLPIFAGELDMTDETSKRFADYLNKPLMSNVIAIELANKNGATPVSAVEKLFESLESACQETANGLRLRDGEVRDKVDELCMIVDRAETLVQRTGERLIEIADSMADDEVSQRLAAVMRQDLLATLVAAEIPYSDSMAGDELRTLLTQVLEKGDSGGLVVRSDRADELSEKMSELLETCRSIRRYAVMVDELLEQMADQELVAKMGDVGRYLILDEVRRYVESARPDAVTLVREHLVQDDGKGTLTLRDSSRVLIAQLTRQADRLNQASPADDF</sequence>
<accession>A0A5C6AFT9</accession>
<keyword evidence="1" id="KW-0812">Transmembrane</keyword>
<evidence type="ECO:0000313" key="4">
    <source>
        <dbReference type="Proteomes" id="UP000320176"/>
    </source>
</evidence>
<keyword evidence="4" id="KW-1185">Reference proteome</keyword>
<dbReference type="InterPro" id="IPR008756">
    <property type="entry name" value="Peptidase_M56"/>
</dbReference>
<feature type="transmembrane region" description="Helical" evidence="1">
    <location>
        <begin position="147"/>
        <end position="168"/>
    </location>
</feature>
<protein>
    <submittedName>
        <fullName evidence="3">BlaR1 peptidase M56</fullName>
    </submittedName>
</protein>
<dbReference type="InterPro" id="IPR052173">
    <property type="entry name" value="Beta-lactam_resp_regulator"/>
</dbReference>
<feature type="domain" description="Peptidase M56" evidence="2">
    <location>
        <begin position="132"/>
        <end position="337"/>
    </location>
</feature>
<evidence type="ECO:0000256" key="1">
    <source>
        <dbReference type="SAM" id="Phobius"/>
    </source>
</evidence>
<dbReference type="EMBL" id="SJPN01000006">
    <property type="protein sequence ID" value="TWT98469.1"/>
    <property type="molecule type" value="Genomic_DNA"/>
</dbReference>
<evidence type="ECO:0000313" key="3">
    <source>
        <dbReference type="EMBL" id="TWT98469.1"/>
    </source>
</evidence>
<comment type="caution">
    <text evidence="3">The sequence shown here is derived from an EMBL/GenBank/DDBJ whole genome shotgun (WGS) entry which is preliminary data.</text>
</comment>
<gene>
    <name evidence="3" type="ORF">Pla52n_49830</name>
</gene>
<dbReference type="RefSeq" id="WP_146522041.1">
    <property type="nucleotide sequence ID" value="NZ_CP151726.1"/>
</dbReference>